<dbReference type="RefSeq" id="WP_068416708.1">
    <property type="nucleotide sequence ID" value="NZ_LRDB01000045.1"/>
</dbReference>
<feature type="domain" description="Acetyl-CoA hydrolase/transferase C-terminal" evidence="4">
    <location>
        <begin position="264"/>
        <end position="416"/>
    </location>
</feature>
<dbReference type="InterPro" id="IPR038460">
    <property type="entry name" value="AcetylCoA_hyd_C_sf"/>
</dbReference>
<dbReference type="GO" id="GO:0008775">
    <property type="term" value="F:acetate CoA-transferase activity"/>
    <property type="evidence" value="ECO:0007669"/>
    <property type="project" value="InterPro"/>
</dbReference>
<gene>
    <name evidence="5" type="ORF">AWN68_07610</name>
</gene>
<dbReference type="SUPFAM" id="SSF100950">
    <property type="entry name" value="NagB/RpiA/CoA transferase-like"/>
    <property type="match status" value="2"/>
</dbReference>
<dbReference type="InterPro" id="IPR026888">
    <property type="entry name" value="AcetylCoA_hyd_C"/>
</dbReference>
<proteinExistence type="inferred from homology"/>
<evidence type="ECO:0000313" key="5">
    <source>
        <dbReference type="EMBL" id="KYG75406.1"/>
    </source>
</evidence>
<dbReference type="PANTHER" id="PTHR21432">
    <property type="entry name" value="ACETYL-COA HYDROLASE-RELATED"/>
    <property type="match status" value="1"/>
</dbReference>
<dbReference type="AlphaFoldDB" id="A0A150X9N8"/>
<comment type="similarity">
    <text evidence="1">Belongs to the acetyl-CoA hydrolase/transferase family.</text>
</comment>
<organism evidence="5 6">
    <name type="scientific">Roseivirga echinicomitans</name>
    <dbReference type="NCBI Taxonomy" id="296218"/>
    <lineage>
        <taxon>Bacteria</taxon>
        <taxon>Pseudomonadati</taxon>
        <taxon>Bacteroidota</taxon>
        <taxon>Cytophagia</taxon>
        <taxon>Cytophagales</taxon>
        <taxon>Roseivirgaceae</taxon>
        <taxon>Roseivirga</taxon>
    </lineage>
</organism>
<keyword evidence="6" id="KW-1185">Reference proteome</keyword>
<dbReference type="Gene3D" id="3.30.750.70">
    <property type="entry name" value="4-hydroxybutyrate coenzyme like domains"/>
    <property type="match status" value="1"/>
</dbReference>
<dbReference type="Pfam" id="PF13336">
    <property type="entry name" value="AcetylCoA_hyd_C"/>
    <property type="match status" value="1"/>
</dbReference>
<evidence type="ECO:0000259" key="4">
    <source>
        <dbReference type="Pfam" id="PF13336"/>
    </source>
</evidence>
<evidence type="ECO:0000259" key="3">
    <source>
        <dbReference type="Pfam" id="PF02550"/>
    </source>
</evidence>
<dbReference type="Gene3D" id="3.40.1080.20">
    <property type="entry name" value="Acetyl-CoA hydrolase/transferase C-terminal domain"/>
    <property type="match status" value="1"/>
</dbReference>
<keyword evidence="2 5" id="KW-0808">Transferase</keyword>
<dbReference type="InterPro" id="IPR046433">
    <property type="entry name" value="ActCoA_hydro"/>
</dbReference>
<dbReference type="InterPro" id="IPR003702">
    <property type="entry name" value="ActCoA_hydro_N"/>
</dbReference>
<dbReference type="PANTHER" id="PTHR21432:SF20">
    <property type="entry name" value="ACETYL-COA HYDROLASE"/>
    <property type="match status" value="1"/>
</dbReference>
<dbReference type="Pfam" id="PF02550">
    <property type="entry name" value="AcetylCoA_hydro"/>
    <property type="match status" value="1"/>
</dbReference>
<dbReference type="OrthoDB" id="9801795at2"/>
<name>A0A150X9N8_9BACT</name>
<reference evidence="5 6" key="1">
    <citation type="submission" date="2016-01" db="EMBL/GenBank/DDBJ databases">
        <title>Genome sequencing of Roseivirga echinicomitans KMM 6058.</title>
        <authorList>
            <person name="Selvaratnam C."/>
            <person name="Thevarajoo S."/>
            <person name="Goh K.M."/>
            <person name="Ee R."/>
            <person name="Chan K.-G."/>
            <person name="Chong C.S."/>
        </authorList>
    </citation>
    <scope>NUCLEOTIDE SEQUENCE [LARGE SCALE GENOMIC DNA]</scope>
    <source>
        <strain evidence="5 6">KMM 6058</strain>
    </source>
</reference>
<dbReference type="GO" id="GO:0006083">
    <property type="term" value="P:acetate metabolic process"/>
    <property type="evidence" value="ECO:0007669"/>
    <property type="project" value="InterPro"/>
</dbReference>
<feature type="domain" description="Acetyl-CoA hydrolase/transferase N-terminal" evidence="3">
    <location>
        <begin position="9"/>
        <end position="172"/>
    </location>
</feature>
<dbReference type="EMBL" id="LRDB01000045">
    <property type="protein sequence ID" value="KYG75406.1"/>
    <property type="molecule type" value="Genomic_DNA"/>
</dbReference>
<evidence type="ECO:0000313" key="6">
    <source>
        <dbReference type="Proteomes" id="UP000075615"/>
    </source>
</evidence>
<dbReference type="Proteomes" id="UP000075615">
    <property type="component" value="Unassembled WGS sequence"/>
</dbReference>
<evidence type="ECO:0000256" key="2">
    <source>
        <dbReference type="ARBA" id="ARBA00022679"/>
    </source>
</evidence>
<evidence type="ECO:0000256" key="1">
    <source>
        <dbReference type="ARBA" id="ARBA00009632"/>
    </source>
</evidence>
<dbReference type="Gene3D" id="3.40.1080.10">
    <property type="entry name" value="Glutaconate Coenzyme A-transferase"/>
    <property type="match status" value="1"/>
</dbReference>
<comment type="caution">
    <text evidence="5">The sequence shown here is derived from an EMBL/GenBank/DDBJ whole genome shotgun (WGS) entry which is preliminary data.</text>
</comment>
<dbReference type="InterPro" id="IPR037171">
    <property type="entry name" value="NagB/RpiA_transferase-like"/>
</dbReference>
<sequence>MEYTTAEKAVELIKSGDKVFIHTAAATPQDLVQAMTDRAYALKGVEIFHLHTEGIAPYTRKELSRSFHTNSLFVGGNCRDAIAEGQADFIPCFLSEVPIMFRRGVIPLDVALIQVSPPDAHGFTSLGVSVDASLAAAESAKTIIAQVNPNMPRTHGDGMIHMRNFDAMVWSEEPIYEAKAHHLSDDEVKMGGYIAEMIEDGSTLQMGIGSIPDAVLAALGNHKDLGVHTEMFSDGVIPLMKSGVINNKFKKKHPYALVSGFMIGSKELYDFVDDNPSIRMLDIEYVNDTRVIRQNPKVISINSAIEVDLTGQVCADSIGTKIYSGVGGQMDFIRGASLSEGGKPIIALSSVTSKGESKIASFLKPGAGVVTTRAHVHYIVTEYGVANLYGKSLRQRAKALIDIAHPDHRERLEREAFTRFVHF</sequence>
<protein>
    <submittedName>
        <fullName evidence="5">4-hydroxybutyrate CoA-transferase</fullName>
    </submittedName>
</protein>
<dbReference type="STRING" id="296218.AWN68_07610"/>
<accession>A0A150X9N8</accession>